<protein>
    <submittedName>
        <fullName evidence="1">Uncharacterized protein</fullName>
    </submittedName>
</protein>
<dbReference type="AlphaFoldDB" id="A0A0R2MSC1"/>
<accession>A0A0R2MSC1</accession>
<evidence type="ECO:0000313" key="1">
    <source>
        <dbReference type="EMBL" id="KRO15131.1"/>
    </source>
</evidence>
<dbReference type="RefSeq" id="WP_054776757.1">
    <property type="nucleotide sequence ID" value="NZ_BBBX01000003.1"/>
</dbReference>
<dbReference type="EMBL" id="JQCE01000075">
    <property type="protein sequence ID" value="KRO15131.1"/>
    <property type="molecule type" value="Genomic_DNA"/>
</dbReference>
<evidence type="ECO:0000313" key="2">
    <source>
        <dbReference type="Proteomes" id="UP000050969"/>
    </source>
</evidence>
<proteinExistence type="predicted"/>
<dbReference type="PATRIC" id="fig|1293598.4.peg.234"/>
<dbReference type="Proteomes" id="UP000050969">
    <property type="component" value="Unassembled WGS sequence"/>
</dbReference>
<name>A0A0R2MSC1_9LACO</name>
<reference evidence="1 2" key="1">
    <citation type="journal article" date="2015" name="Genome Announc.">
        <title>Expanding the biotechnology potential of lactobacilli through comparative genomics of 213 strains and associated genera.</title>
        <authorList>
            <person name="Sun Z."/>
            <person name="Harris H.M."/>
            <person name="McCann A."/>
            <person name="Guo C."/>
            <person name="Argimon S."/>
            <person name="Zhang W."/>
            <person name="Yang X."/>
            <person name="Jeffery I.B."/>
            <person name="Cooney J.C."/>
            <person name="Kagawa T.F."/>
            <person name="Liu W."/>
            <person name="Song Y."/>
            <person name="Salvetti E."/>
            <person name="Wrobel A."/>
            <person name="Rasinkangas P."/>
            <person name="Parkhill J."/>
            <person name="Rea M.C."/>
            <person name="O'Sullivan O."/>
            <person name="Ritari J."/>
            <person name="Douillard F.P."/>
            <person name="Paul Ross R."/>
            <person name="Yang R."/>
            <person name="Briner A.E."/>
            <person name="Felis G.E."/>
            <person name="de Vos W.M."/>
            <person name="Barrangou R."/>
            <person name="Klaenhammer T.R."/>
            <person name="Caufield P.W."/>
            <person name="Cui Y."/>
            <person name="Zhang H."/>
            <person name="O'Toole P.W."/>
        </authorList>
    </citation>
    <scope>NUCLEOTIDE SEQUENCE [LARGE SCALE GENOMIC DNA]</scope>
    <source>
        <strain evidence="1 2">DSM 24301</strain>
    </source>
</reference>
<gene>
    <name evidence="1" type="ORF">IV56_GL000220</name>
</gene>
<sequence>MVTAKATLNQILQLVPNNQVSSGRYRFATMYDARVYGGIEGMRIPVKGILHLLSWPKFTDWCKENNFLNLLVKVERDTRKHMEISNRYDKDAEYKDQVIKNFNKFCNNEFNWDEDIILALVSAIWSVGILDEFSVIVEQNDLQTSPIRELIQNSLRGRQQDEAPLGLLYDAVIGLTSPIPNVYSVITALARDKRGPKNTIIELSNDSIPTMEAAAQLIKDDMKHLCTALSLGLYGDHAFAYMRDNRSAEHPIKKLPSKDVSKGKGWKKSNPLPIAITEERLFSTLASGGNLVDPEKQTFDEIALALTQPRFEVTEVEQLINWLPEQSLADFKKSQARQAQYNATMSFIKGLSPAERRKMVEEIKLLN</sequence>
<dbReference type="STRING" id="1293598.IV56_GL000220"/>
<keyword evidence="2" id="KW-1185">Reference proteome</keyword>
<organism evidence="1 2">
    <name type="scientific">Lacticaseibacillus saniviri JCM 17471 = DSM 24301</name>
    <dbReference type="NCBI Taxonomy" id="1293598"/>
    <lineage>
        <taxon>Bacteria</taxon>
        <taxon>Bacillati</taxon>
        <taxon>Bacillota</taxon>
        <taxon>Bacilli</taxon>
        <taxon>Lactobacillales</taxon>
        <taxon>Lactobacillaceae</taxon>
        <taxon>Lacticaseibacillus</taxon>
    </lineage>
</organism>
<comment type="caution">
    <text evidence="1">The sequence shown here is derived from an EMBL/GenBank/DDBJ whole genome shotgun (WGS) entry which is preliminary data.</text>
</comment>